<dbReference type="PANTHER" id="PTHR35526:SF3">
    <property type="entry name" value="ANTI-SIGMA-F FACTOR RSBW"/>
    <property type="match status" value="1"/>
</dbReference>
<dbReference type="InterPro" id="IPR036890">
    <property type="entry name" value="HATPase_C_sf"/>
</dbReference>
<organism evidence="3 4">
    <name type="scientific">Saccharothrix yanglingensis</name>
    <dbReference type="NCBI Taxonomy" id="659496"/>
    <lineage>
        <taxon>Bacteria</taxon>
        <taxon>Bacillati</taxon>
        <taxon>Actinomycetota</taxon>
        <taxon>Actinomycetes</taxon>
        <taxon>Pseudonocardiales</taxon>
        <taxon>Pseudonocardiaceae</taxon>
        <taxon>Saccharothrix</taxon>
    </lineage>
</organism>
<dbReference type="Gene3D" id="3.30.565.10">
    <property type="entry name" value="Histidine kinase-like ATPase, C-terminal domain"/>
    <property type="match status" value="1"/>
</dbReference>
<keyword evidence="1" id="KW-0418">Kinase</keyword>
<dbReference type="SUPFAM" id="SSF55874">
    <property type="entry name" value="ATPase domain of HSP90 chaperone/DNA topoisomerase II/histidine kinase"/>
    <property type="match status" value="1"/>
</dbReference>
<dbReference type="InterPro" id="IPR050267">
    <property type="entry name" value="Anti-sigma-factor_SerPK"/>
</dbReference>
<name>A0ABU0WYH4_9PSEU</name>
<evidence type="ECO:0000259" key="2">
    <source>
        <dbReference type="Pfam" id="PF13581"/>
    </source>
</evidence>
<evidence type="ECO:0000256" key="1">
    <source>
        <dbReference type="ARBA" id="ARBA00022527"/>
    </source>
</evidence>
<dbReference type="Pfam" id="PF13581">
    <property type="entry name" value="HATPase_c_2"/>
    <property type="match status" value="1"/>
</dbReference>
<dbReference type="InterPro" id="IPR003594">
    <property type="entry name" value="HATPase_dom"/>
</dbReference>
<proteinExistence type="predicted"/>
<evidence type="ECO:0000313" key="3">
    <source>
        <dbReference type="EMBL" id="MDQ2584905.1"/>
    </source>
</evidence>
<dbReference type="PANTHER" id="PTHR35526">
    <property type="entry name" value="ANTI-SIGMA-F FACTOR RSBW-RELATED"/>
    <property type="match status" value="1"/>
</dbReference>
<keyword evidence="1" id="KW-0723">Serine/threonine-protein kinase</keyword>
<sequence length="133" mass="14276">MVALDAAPTSDNLAAMRGEIARVLAGSDEEFVQDVQLVATELAANACDHAAAPRHLLLRRERAGDGSLLVVEVRDGTPDRLPLVGRSTLGEHRGNGMRMVLTLCQDWGVRRMAEAKVVWARLPFPGLTPALVG</sequence>
<accession>A0ABU0WYH4</accession>
<keyword evidence="1" id="KW-0808">Transferase</keyword>
<comment type="caution">
    <text evidence="3">The sequence shown here is derived from an EMBL/GenBank/DDBJ whole genome shotgun (WGS) entry which is preliminary data.</text>
</comment>
<dbReference type="Proteomes" id="UP001225605">
    <property type="component" value="Unassembled WGS sequence"/>
</dbReference>
<gene>
    <name evidence="3" type="ORF">CKY47_13115</name>
</gene>
<feature type="domain" description="Histidine kinase/HSP90-like ATPase" evidence="2">
    <location>
        <begin position="9"/>
        <end position="121"/>
    </location>
</feature>
<dbReference type="EMBL" id="NSDM01000005">
    <property type="protein sequence ID" value="MDQ2584905.1"/>
    <property type="molecule type" value="Genomic_DNA"/>
</dbReference>
<protein>
    <recommendedName>
        <fullName evidence="2">Histidine kinase/HSP90-like ATPase domain-containing protein</fullName>
    </recommendedName>
</protein>
<reference evidence="3 4" key="1">
    <citation type="submission" date="2017-06" db="EMBL/GenBank/DDBJ databases">
        <title>Cultured bacterium strain Saccharothrix yanglingensis Hhs.015.</title>
        <authorList>
            <person name="Xia Y."/>
        </authorList>
    </citation>
    <scope>NUCLEOTIDE SEQUENCE [LARGE SCALE GENOMIC DNA]</scope>
    <source>
        <strain evidence="3 4">Hhs.015</strain>
    </source>
</reference>
<evidence type="ECO:0000313" key="4">
    <source>
        <dbReference type="Proteomes" id="UP001225605"/>
    </source>
</evidence>
<keyword evidence="4" id="KW-1185">Reference proteome</keyword>